<evidence type="ECO:0000256" key="3">
    <source>
        <dbReference type="ARBA" id="ARBA00023163"/>
    </source>
</evidence>
<reference evidence="6" key="1">
    <citation type="journal article" date="2014" name="Int. J. Syst. Evol. Microbiol.">
        <title>Complete genome sequence of Corynebacterium casei LMG S-19264T (=DSM 44701T), isolated from a smear-ripened cheese.</title>
        <authorList>
            <consortium name="US DOE Joint Genome Institute (JGI-PGF)"/>
            <person name="Walter F."/>
            <person name="Albersmeier A."/>
            <person name="Kalinowski J."/>
            <person name="Ruckert C."/>
        </authorList>
    </citation>
    <scope>NUCLEOTIDE SEQUENCE</scope>
    <source>
        <strain evidence="6">CGMCC 4.7679</strain>
    </source>
</reference>
<keyword evidence="3" id="KW-0804">Transcription</keyword>
<dbReference type="InterPro" id="IPR001647">
    <property type="entry name" value="HTH_TetR"/>
</dbReference>
<organism evidence="6 7">
    <name type="scientific">Amycolatopsis bartoniae</name>
    <dbReference type="NCBI Taxonomy" id="941986"/>
    <lineage>
        <taxon>Bacteria</taxon>
        <taxon>Bacillati</taxon>
        <taxon>Actinomycetota</taxon>
        <taxon>Actinomycetes</taxon>
        <taxon>Pseudonocardiales</taxon>
        <taxon>Pseudonocardiaceae</taxon>
        <taxon>Amycolatopsis</taxon>
    </lineage>
</organism>
<feature type="DNA-binding region" description="H-T-H motif" evidence="4">
    <location>
        <begin position="43"/>
        <end position="62"/>
    </location>
</feature>
<sequence>MTAAPSGPSRSRRERPAKPALTRAGIIATAVALLRAEGLQKVTMRRLAQELDTGPASLYVYVANTAELHAAVLDELLGTVDLAPVHAGGDWRERILAVLTSYTAVLFDHPSLARSALLARPRGEHYLQLLEGLLSLLDEGGVPPGQAAWGVDVLLQHATATAAEHAGRDDEADQADWDAVARAVREVDASHPHLAAIGEDLLSGSPPERLTWGFRVLLNGIAYTPRTAKEKP</sequence>
<accession>A0A8H9IN29</accession>
<dbReference type="RefSeq" id="WP_145937837.1">
    <property type="nucleotide sequence ID" value="NZ_BNAV01000001.1"/>
</dbReference>
<keyword evidence="2 4" id="KW-0238">DNA-binding</keyword>
<reference evidence="6" key="2">
    <citation type="submission" date="2020-09" db="EMBL/GenBank/DDBJ databases">
        <authorList>
            <person name="Sun Q."/>
            <person name="Zhou Y."/>
        </authorList>
    </citation>
    <scope>NUCLEOTIDE SEQUENCE</scope>
    <source>
        <strain evidence="6">CGMCC 4.7679</strain>
    </source>
</reference>
<dbReference type="PANTHER" id="PTHR30055">
    <property type="entry name" value="HTH-TYPE TRANSCRIPTIONAL REGULATOR RUTR"/>
    <property type="match status" value="1"/>
</dbReference>
<dbReference type="SUPFAM" id="SSF48498">
    <property type="entry name" value="Tetracyclin repressor-like, C-terminal domain"/>
    <property type="match status" value="1"/>
</dbReference>
<dbReference type="Proteomes" id="UP000658656">
    <property type="component" value="Unassembled WGS sequence"/>
</dbReference>
<dbReference type="Pfam" id="PF02909">
    <property type="entry name" value="TetR_C_1"/>
    <property type="match status" value="1"/>
</dbReference>
<evidence type="ECO:0000256" key="1">
    <source>
        <dbReference type="ARBA" id="ARBA00023015"/>
    </source>
</evidence>
<dbReference type="InterPro" id="IPR036271">
    <property type="entry name" value="Tet_transcr_reg_TetR-rel_C_sf"/>
</dbReference>
<dbReference type="OrthoDB" id="329481at2"/>
<evidence type="ECO:0000256" key="2">
    <source>
        <dbReference type="ARBA" id="ARBA00023125"/>
    </source>
</evidence>
<evidence type="ECO:0000313" key="7">
    <source>
        <dbReference type="Proteomes" id="UP000658656"/>
    </source>
</evidence>
<protein>
    <submittedName>
        <fullName evidence="6">TetR family transcriptional regulator</fullName>
    </submittedName>
</protein>
<dbReference type="InterPro" id="IPR009057">
    <property type="entry name" value="Homeodomain-like_sf"/>
</dbReference>
<dbReference type="SUPFAM" id="SSF46689">
    <property type="entry name" value="Homeodomain-like"/>
    <property type="match status" value="1"/>
</dbReference>
<feature type="domain" description="HTH tetR-type" evidence="5">
    <location>
        <begin position="20"/>
        <end position="80"/>
    </location>
</feature>
<dbReference type="InterPro" id="IPR050109">
    <property type="entry name" value="HTH-type_TetR-like_transc_reg"/>
</dbReference>
<dbReference type="AlphaFoldDB" id="A0A8H9IN29"/>
<dbReference type="GO" id="GO:0000976">
    <property type="term" value="F:transcription cis-regulatory region binding"/>
    <property type="evidence" value="ECO:0007669"/>
    <property type="project" value="TreeGrafter"/>
</dbReference>
<gene>
    <name evidence="6" type="ORF">GCM10017566_03730</name>
</gene>
<dbReference type="InterPro" id="IPR004111">
    <property type="entry name" value="Repressor_TetR_C"/>
</dbReference>
<dbReference type="EMBL" id="BNAV01000001">
    <property type="protein sequence ID" value="GHF34295.1"/>
    <property type="molecule type" value="Genomic_DNA"/>
</dbReference>
<name>A0A8H9IN29_9PSEU</name>
<evidence type="ECO:0000313" key="6">
    <source>
        <dbReference type="EMBL" id="GHF34295.1"/>
    </source>
</evidence>
<dbReference type="GO" id="GO:0003700">
    <property type="term" value="F:DNA-binding transcription factor activity"/>
    <property type="evidence" value="ECO:0007669"/>
    <property type="project" value="TreeGrafter"/>
</dbReference>
<dbReference type="GO" id="GO:0045892">
    <property type="term" value="P:negative regulation of DNA-templated transcription"/>
    <property type="evidence" value="ECO:0007669"/>
    <property type="project" value="InterPro"/>
</dbReference>
<dbReference type="Gene3D" id="1.10.357.10">
    <property type="entry name" value="Tetracycline Repressor, domain 2"/>
    <property type="match status" value="1"/>
</dbReference>
<evidence type="ECO:0000256" key="4">
    <source>
        <dbReference type="PROSITE-ProRule" id="PRU00335"/>
    </source>
</evidence>
<comment type="caution">
    <text evidence="6">The sequence shown here is derived from an EMBL/GenBank/DDBJ whole genome shotgun (WGS) entry which is preliminary data.</text>
</comment>
<dbReference type="PROSITE" id="PS50977">
    <property type="entry name" value="HTH_TETR_2"/>
    <property type="match status" value="1"/>
</dbReference>
<proteinExistence type="predicted"/>
<keyword evidence="7" id="KW-1185">Reference proteome</keyword>
<evidence type="ECO:0000259" key="5">
    <source>
        <dbReference type="PROSITE" id="PS50977"/>
    </source>
</evidence>
<keyword evidence="1" id="KW-0805">Transcription regulation</keyword>
<dbReference type="PANTHER" id="PTHR30055:SF151">
    <property type="entry name" value="TRANSCRIPTIONAL REGULATORY PROTEIN"/>
    <property type="match status" value="1"/>
</dbReference>
<dbReference type="Pfam" id="PF00440">
    <property type="entry name" value="TetR_N"/>
    <property type="match status" value="1"/>
</dbReference>